<dbReference type="Proteomes" id="UP000624703">
    <property type="component" value="Unassembled WGS sequence"/>
</dbReference>
<evidence type="ECO:0000313" key="1">
    <source>
        <dbReference type="EMBL" id="MBK1792029.1"/>
    </source>
</evidence>
<evidence type="ECO:0000313" key="2">
    <source>
        <dbReference type="Proteomes" id="UP000624703"/>
    </source>
</evidence>
<accession>A0A8J7SKF3</accession>
<dbReference type="AlphaFoldDB" id="A0A8J7SKF3"/>
<protein>
    <submittedName>
        <fullName evidence="1">Uncharacterized protein</fullName>
    </submittedName>
</protein>
<dbReference type="RefSeq" id="WP_200312041.1">
    <property type="nucleotide sequence ID" value="NZ_JAENIM010000042.1"/>
</dbReference>
<sequence length="52" mass="5457">MSDMEMMVVGVLHLVAGIGKGVNAFLGDVLCTTGVPKNPQETSVFNHLAKTV</sequence>
<dbReference type="EMBL" id="JAENIM010000042">
    <property type="protein sequence ID" value="MBK1792029.1"/>
    <property type="molecule type" value="Genomic_DNA"/>
</dbReference>
<keyword evidence="2" id="KW-1185">Reference proteome</keyword>
<organism evidence="1 2">
    <name type="scientific">Persicirhabdus sediminis</name>
    <dbReference type="NCBI Taxonomy" id="454144"/>
    <lineage>
        <taxon>Bacteria</taxon>
        <taxon>Pseudomonadati</taxon>
        <taxon>Verrucomicrobiota</taxon>
        <taxon>Verrucomicrobiia</taxon>
        <taxon>Verrucomicrobiales</taxon>
        <taxon>Verrucomicrobiaceae</taxon>
        <taxon>Persicirhabdus</taxon>
    </lineage>
</organism>
<gene>
    <name evidence="1" type="ORF">JIN82_12785</name>
</gene>
<name>A0A8J7SKF3_9BACT</name>
<proteinExistence type="predicted"/>
<comment type="caution">
    <text evidence="1">The sequence shown here is derived from an EMBL/GenBank/DDBJ whole genome shotgun (WGS) entry which is preliminary data.</text>
</comment>
<reference evidence="1" key="1">
    <citation type="submission" date="2021-01" db="EMBL/GenBank/DDBJ databases">
        <title>Modified the classification status of verrucomicrobia.</title>
        <authorList>
            <person name="Feng X."/>
        </authorList>
    </citation>
    <scope>NUCLEOTIDE SEQUENCE</scope>
    <source>
        <strain evidence="1">_KCTC 22039</strain>
    </source>
</reference>